<evidence type="ECO:0000313" key="2">
    <source>
        <dbReference type="EMBL" id="RCH78554.1"/>
    </source>
</evidence>
<dbReference type="OrthoDB" id="2345540at2759"/>
<organism evidence="2 3">
    <name type="scientific">Rhizopus stolonifer</name>
    <name type="common">Rhizopus nigricans</name>
    <dbReference type="NCBI Taxonomy" id="4846"/>
    <lineage>
        <taxon>Eukaryota</taxon>
        <taxon>Fungi</taxon>
        <taxon>Fungi incertae sedis</taxon>
        <taxon>Mucoromycota</taxon>
        <taxon>Mucoromycotina</taxon>
        <taxon>Mucoromycetes</taxon>
        <taxon>Mucorales</taxon>
        <taxon>Mucorineae</taxon>
        <taxon>Rhizopodaceae</taxon>
        <taxon>Rhizopus</taxon>
    </lineage>
</organism>
<gene>
    <name evidence="2" type="ORF">CU098_006586</name>
</gene>
<sequence length="147" mass="16179">MITPPGSISSSPGIPAPATIETEYPKGLTPAKRGSHSAIFSLETFKDYHSRVYASHEPNVSDKGIAMASAYHIFQNWKLDQISNDIMTGFPLSSSSEVRSRLQDLTQNEVFKLLSDNALYSNNNKENASTLSSRLITQLYDQTPISP</sequence>
<feature type="compositionally biased region" description="Low complexity" evidence="1">
    <location>
        <begin position="1"/>
        <end position="20"/>
    </location>
</feature>
<protein>
    <submittedName>
        <fullName evidence="2">Uncharacterized protein</fullName>
    </submittedName>
</protein>
<reference evidence="2 3" key="1">
    <citation type="journal article" date="2018" name="G3 (Bethesda)">
        <title>Phylogenetic and Phylogenomic Definition of Rhizopus Species.</title>
        <authorList>
            <person name="Gryganskyi A.P."/>
            <person name="Golan J."/>
            <person name="Dolatabadi S."/>
            <person name="Mondo S."/>
            <person name="Robb S."/>
            <person name="Idnurm A."/>
            <person name="Muszewska A."/>
            <person name="Steczkiewicz K."/>
            <person name="Masonjones S."/>
            <person name="Liao H.L."/>
            <person name="Gajdeczka M.T."/>
            <person name="Anike F."/>
            <person name="Vuek A."/>
            <person name="Anishchenko I.M."/>
            <person name="Voigt K."/>
            <person name="de Hoog G.S."/>
            <person name="Smith M.E."/>
            <person name="Heitman J."/>
            <person name="Vilgalys R."/>
            <person name="Stajich J.E."/>
        </authorList>
    </citation>
    <scope>NUCLEOTIDE SEQUENCE [LARGE SCALE GENOMIC DNA]</scope>
    <source>
        <strain evidence="2 3">LSU 92-RS-03</strain>
    </source>
</reference>
<dbReference type="Proteomes" id="UP000253551">
    <property type="component" value="Unassembled WGS sequence"/>
</dbReference>
<accession>A0A367ILJ0</accession>
<evidence type="ECO:0000256" key="1">
    <source>
        <dbReference type="SAM" id="MobiDB-lite"/>
    </source>
</evidence>
<dbReference type="STRING" id="4846.A0A367ILJ0"/>
<dbReference type="AlphaFoldDB" id="A0A367ILJ0"/>
<dbReference type="EMBL" id="PJQM01007151">
    <property type="protein sequence ID" value="RCH78554.1"/>
    <property type="molecule type" value="Genomic_DNA"/>
</dbReference>
<name>A0A367ILJ0_RHIST</name>
<comment type="caution">
    <text evidence="2">The sequence shown here is derived from an EMBL/GenBank/DDBJ whole genome shotgun (WGS) entry which is preliminary data.</text>
</comment>
<keyword evidence="3" id="KW-1185">Reference proteome</keyword>
<evidence type="ECO:0000313" key="3">
    <source>
        <dbReference type="Proteomes" id="UP000253551"/>
    </source>
</evidence>
<feature type="region of interest" description="Disordered" evidence="1">
    <location>
        <begin position="1"/>
        <end position="33"/>
    </location>
</feature>
<proteinExistence type="predicted"/>